<protein>
    <recommendedName>
        <fullName evidence="7">Ankyrin</fullName>
    </recommendedName>
</protein>
<accession>A0ABR4AA55</accession>
<proteinExistence type="predicted"/>
<evidence type="ECO:0000256" key="1">
    <source>
        <dbReference type="ARBA" id="ARBA00022737"/>
    </source>
</evidence>
<dbReference type="Proteomes" id="UP001590950">
    <property type="component" value="Unassembled WGS sequence"/>
</dbReference>
<sequence length="435" mass="47948">MIKRHKRPPPLLEGFILSDSTPQFTELQLRQKNLEVDPTVPDPRPSKGQTPLLPDNQCQDDNHIASPHQPCRSGVGRPTPWVKVPAYSGHTTVIQSGDLRSNDGFNTISTQANTYNTTGLARENNFNRLSVPLCQRPYGAPIFMHVIHGDISGVYSIIRQGGGSLWDHDPYGLGLLYYAAHYCWRGSGQECAMAMYSALLEFGVSDGDFLCRTDEIGNRPIETINDWMLASCGKGQSTTGLHGVLKEHASSRGFTQLHKAILNIDSDYGSLADCLNSLAPEELMTIIDMPDARGRTPLAWAAEYGLPNAVELLLRFGAYPNQLRSTKDGGYSPLIHLTIAGPCSSWMDADIVETVRLLLQAGADPNGTDHEGWTPLHIAASWSLFNVTNMLQQCGQFFLNWQARTVTGEGILDVCDNMDFKGIYWGMLPGPMRLM</sequence>
<evidence type="ECO:0000313" key="5">
    <source>
        <dbReference type="EMBL" id="KAL2041985.1"/>
    </source>
</evidence>
<keyword evidence="2 3" id="KW-0040">ANK repeat</keyword>
<organism evidence="5 6">
    <name type="scientific">Stereocaulon virgatum</name>
    <dbReference type="NCBI Taxonomy" id="373712"/>
    <lineage>
        <taxon>Eukaryota</taxon>
        <taxon>Fungi</taxon>
        <taxon>Dikarya</taxon>
        <taxon>Ascomycota</taxon>
        <taxon>Pezizomycotina</taxon>
        <taxon>Lecanoromycetes</taxon>
        <taxon>OSLEUM clade</taxon>
        <taxon>Lecanoromycetidae</taxon>
        <taxon>Lecanorales</taxon>
        <taxon>Lecanorineae</taxon>
        <taxon>Stereocaulaceae</taxon>
        <taxon>Stereocaulon</taxon>
    </lineage>
</organism>
<dbReference type="Pfam" id="PF13637">
    <property type="entry name" value="Ank_4"/>
    <property type="match status" value="1"/>
</dbReference>
<evidence type="ECO:0000256" key="3">
    <source>
        <dbReference type="PROSITE-ProRule" id="PRU00023"/>
    </source>
</evidence>
<evidence type="ECO:0000256" key="2">
    <source>
        <dbReference type="ARBA" id="ARBA00023043"/>
    </source>
</evidence>
<evidence type="ECO:0000313" key="6">
    <source>
        <dbReference type="Proteomes" id="UP001590950"/>
    </source>
</evidence>
<dbReference type="EMBL" id="JBEFKJ010000015">
    <property type="protein sequence ID" value="KAL2041985.1"/>
    <property type="molecule type" value="Genomic_DNA"/>
</dbReference>
<dbReference type="PANTHER" id="PTHR24189">
    <property type="entry name" value="MYOTROPHIN"/>
    <property type="match status" value="1"/>
</dbReference>
<dbReference type="SMART" id="SM00248">
    <property type="entry name" value="ANK"/>
    <property type="match status" value="3"/>
</dbReference>
<comment type="caution">
    <text evidence="5">The sequence shown here is derived from an EMBL/GenBank/DDBJ whole genome shotgun (WGS) entry which is preliminary data.</text>
</comment>
<dbReference type="PROSITE" id="PS50297">
    <property type="entry name" value="ANK_REP_REGION"/>
    <property type="match status" value="1"/>
</dbReference>
<dbReference type="PANTHER" id="PTHR24189:SF50">
    <property type="entry name" value="ANKYRIN REPEAT AND SOCS BOX PROTEIN 2"/>
    <property type="match status" value="1"/>
</dbReference>
<reference evidence="5 6" key="1">
    <citation type="submission" date="2024-09" db="EMBL/GenBank/DDBJ databases">
        <title>Rethinking Asexuality: The Enigmatic Case of Functional Sexual Genes in Lepraria (Stereocaulaceae).</title>
        <authorList>
            <person name="Doellman M."/>
            <person name="Sun Y."/>
            <person name="Barcenas-Pena A."/>
            <person name="Lumbsch H.T."/>
            <person name="Grewe F."/>
        </authorList>
    </citation>
    <scope>NUCLEOTIDE SEQUENCE [LARGE SCALE GENOMIC DNA]</scope>
    <source>
        <strain evidence="5 6">Mercado 3170</strain>
    </source>
</reference>
<name>A0ABR4AA55_9LECA</name>
<evidence type="ECO:0008006" key="7">
    <source>
        <dbReference type="Google" id="ProtNLM"/>
    </source>
</evidence>
<dbReference type="SUPFAM" id="SSF48403">
    <property type="entry name" value="Ankyrin repeat"/>
    <property type="match status" value="1"/>
</dbReference>
<feature type="region of interest" description="Disordered" evidence="4">
    <location>
        <begin position="34"/>
        <end position="77"/>
    </location>
</feature>
<dbReference type="PROSITE" id="PS50088">
    <property type="entry name" value="ANK_REPEAT"/>
    <property type="match status" value="1"/>
</dbReference>
<dbReference type="Gene3D" id="1.25.40.20">
    <property type="entry name" value="Ankyrin repeat-containing domain"/>
    <property type="match status" value="1"/>
</dbReference>
<dbReference type="InterPro" id="IPR036770">
    <property type="entry name" value="Ankyrin_rpt-contain_sf"/>
</dbReference>
<dbReference type="Pfam" id="PF00023">
    <property type="entry name" value="Ank"/>
    <property type="match status" value="1"/>
</dbReference>
<keyword evidence="1" id="KW-0677">Repeat</keyword>
<dbReference type="InterPro" id="IPR002110">
    <property type="entry name" value="Ankyrin_rpt"/>
</dbReference>
<gene>
    <name evidence="5" type="ORF">N7G274_005173</name>
</gene>
<evidence type="ECO:0000256" key="4">
    <source>
        <dbReference type="SAM" id="MobiDB-lite"/>
    </source>
</evidence>
<feature type="repeat" description="ANK" evidence="3">
    <location>
        <begin position="293"/>
        <end position="325"/>
    </location>
</feature>
<keyword evidence="6" id="KW-1185">Reference proteome</keyword>
<dbReference type="InterPro" id="IPR050745">
    <property type="entry name" value="Multifunctional_regulatory"/>
</dbReference>